<gene>
    <name evidence="1" type="ORF">KK083_11205</name>
</gene>
<evidence type="ECO:0000313" key="1">
    <source>
        <dbReference type="EMBL" id="MBT1697447.1"/>
    </source>
</evidence>
<protein>
    <submittedName>
        <fullName evidence="1">Uncharacterized protein</fullName>
    </submittedName>
</protein>
<name>A0AAP2GPH6_9BACT</name>
<dbReference type="AlphaFoldDB" id="A0AAP2GPH6"/>
<evidence type="ECO:0000313" key="2">
    <source>
        <dbReference type="Proteomes" id="UP001319200"/>
    </source>
</evidence>
<accession>A0AAP2GPH6</accession>
<dbReference type="EMBL" id="JAHESF010000009">
    <property type="protein sequence ID" value="MBT1697447.1"/>
    <property type="molecule type" value="Genomic_DNA"/>
</dbReference>
<comment type="caution">
    <text evidence="1">The sequence shown here is derived from an EMBL/GenBank/DDBJ whole genome shotgun (WGS) entry which is preliminary data.</text>
</comment>
<dbReference type="Proteomes" id="UP001319200">
    <property type="component" value="Unassembled WGS sequence"/>
</dbReference>
<proteinExistence type="predicted"/>
<dbReference type="PROSITE" id="PS51257">
    <property type="entry name" value="PROKAR_LIPOPROTEIN"/>
    <property type="match status" value="1"/>
</dbReference>
<dbReference type="RefSeq" id="WP_254163317.1">
    <property type="nucleotide sequence ID" value="NZ_JAHESF010000009.1"/>
</dbReference>
<sequence length="172" mass="19502">MLKQHRFIPSLIIFTLLSCPVFSQKKTQDPKKKKAEKALVDYVNKLCKDFTDNQLPVDMGTIVTPFAINDGVLSIVRKFRDEEDSTKTYQVRYSVDIDKLNTVFYDYYVGFVSEGDWIKTETAPDSQSGFVPDDNGANMLYVAPLGDGDYGVKIKNKLEQLLQKAQSRGSQK</sequence>
<reference evidence="1 2" key="1">
    <citation type="submission" date="2021-05" db="EMBL/GenBank/DDBJ databases">
        <title>A Polyphasic approach of four new species of the genus Ohtaekwangia: Ohtaekwangia histidinii sp. nov., Ohtaekwangia cretensis sp. nov., Ohtaekwangia indiensis sp. nov., Ohtaekwangia reichenbachii sp. nov. from diverse environment.</title>
        <authorList>
            <person name="Octaviana S."/>
        </authorList>
    </citation>
    <scope>NUCLEOTIDE SEQUENCE [LARGE SCALE GENOMIC DNA]</scope>
    <source>
        <strain evidence="1 2">PWU4</strain>
    </source>
</reference>
<organism evidence="1 2">
    <name type="scientific">Chryseosolibacter histidini</name>
    <dbReference type="NCBI Taxonomy" id="2782349"/>
    <lineage>
        <taxon>Bacteria</taxon>
        <taxon>Pseudomonadati</taxon>
        <taxon>Bacteroidota</taxon>
        <taxon>Cytophagia</taxon>
        <taxon>Cytophagales</taxon>
        <taxon>Chryseotaleaceae</taxon>
        <taxon>Chryseosolibacter</taxon>
    </lineage>
</organism>
<keyword evidence="2" id="KW-1185">Reference proteome</keyword>